<proteinExistence type="predicted"/>
<dbReference type="Proteomes" id="UP001055811">
    <property type="component" value="Linkage Group LG09"/>
</dbReference>
<gene>
    <name evidence="1" type="ORF">L2E82_48463</name>
</gene>
<protein>
    <submittedName>
        <fullName evidence="1">Uncharacterized protein</fullName>
    </submittedName>
</protein>
<comment type="caution">
    <text evidence="1">The sequence shown here is derived from an EMBL/GenBank/DDBJ whole genome shotgun (WGS) entry which is preliminary data.</text>
</comment>
<evidence type="ECO:0000313" key="1">
    <source>
        <dbReference type="EMBL" id="KAI3690438.1"/>
    </source>
</evidence>
<accession>A0ACB8YZ98</accession>
<reference evidence="1 2" key="2">
    <citation type="journal article" date="2022" name="Mol. Ecol. Resour.">
        <title>The genomes of chicory, endive, great burdock and yacon provide insights into Asteraceae paleo-polyploidization history and plant inulin production.</title>
        <authorList>
            <person name="Fan W."/>
            <person name="Wang S."/>
            <person name="Wang H."/>
            <person name="Wang A."/>
            <person name="Jiang F."/>
            <person name="Liu H."/>
            <person name="Zhao H."/>
            <person name="Xu D."/>
            <person name="Zhang Y."/>
        </authorList>
    </citation>
    <scope>NUCLEOTIDE SEQUENCE [LARGE SCALE GENOMIC DNA]</scope>
    <source>
        <strain evidence="2">cv. Punajuju</strain>
        <tissue evidence="1">Leaves</tissue>
    </source>
</reference>
<name>A0ACB8YZ98_CICIN</name>
<sequence>MSSNRAPLSVSNFRNPKPDNPDQGEHEIETAAPSQMRFFGSSQEFPAVGRAEPTAKAALPLLLRENFRPIHPSGDKLGENNRRAGVDNGGGGGTISGWMHPHDSGDITNNPYSNTLPPTHSRFDSRTRSNFSMGGEEFKRANEEQDLY</sequence>
<keyword evidence="2" id="KW-1185">Reference proteome</keyword>
<evidence type="ECO:0000313" key="2">
    <source>
        <dbReference type="Proteomes" id="UP001055811"/>
    </source>
</evidence>
<dbReference type="EMBL" id="CM042017">
    <property type="protein sequence ID" value="KAI3690438.1"/>
    <property type="molecule type" value="Genomic_DNA"/>
</dbReference>
<reference evidence="2" key="1">
    <citation type="journal article" date="2022" name="Mol. Ecol. Resour.">
        <title>The genomes of chicory, endive, great burdock and yacon provide insights into Asteraceae palaeo-polyploidization history and plant inulin production.</title>
        <authorList>
            <person name="Fan W."/>
            <person name="Wang S."/>
            <person name="Wang H."/>
            <person name="Wang A."/>
            <person name="Jiang F."/>
            <person name="Liu H."/>
            <person name="Zhao H."/>
            <person name="Xu D."/>
            <person name="Zhang Y."/>
        </authorList>
    </citation>
    <scope>NUCLEOTIDE SEQUENCE [LARGE SCALE GENOMIC DNA]</scope>
    <source>
        <strain evidence="2">cv. Punajuju</strain>
    </source>
</reference>
<organism evidence="1 2">
    <name type="scientific">Cichorium intybus</name>
    <name type="common">Chicory</name>
    <dbReference type="NCBI Taxonomy" id="13427"/>
    <lineage>
        <taxon>Eukaryota</taxon>
        <taxon>Viridiplantae</taxon>
        <taxon>Streptophyta</taxon>
        <taxon>Embryophyta</taxon>
        <taxon>Tracheophyta</taxon>
        <taxon>Spermatophyta</taxon>
        <taxon>Magnoliopsida</taxon>
        <taxon>eudicotyledons</taxon>
        <taxon>Gunneridae</taxon>
        <taxon>Pentapetalae</taxon>
        <taxon>asterids</taxon>
        <taxon>campanulids</taxon>
        <taxon>Asterales</taxon>
        <taxon>Asteraceae</taxon>
        <taxon>Cichorioideae</taxon>
        <taxon>Cichorieae</taxon>
        <taxon>Cichoriinae</taxon>
        <taxon>Cichorium</taxon>
    </lineage>
</organism>